<evidence type="ECO:0000313" key="2">
    <source>
        <dbReference type="Proteomes" id="UP000696573"/>
    </source>
</evidence>
<comment type="caution">
    <text evidence="1">The sequence shown here is derived from an EMBL/GenBank/DDBJ whole genome shotgun (WGS) entry which is preliminary data.</text>
</comment>
<dbReference type="Proteomes" id="UP000696573">
    <property type="component" value="Unassembled WGS sequence"/>
</dbReference>
<accession>A0A9N9VBJ0</accession>
<name>A0A9N9VBJ0_9HYPO</name>
<gene>
    <name evidence="1" type="ORF">CRHIZ90672A_00013326</name>
</gene>
<dbReference type="AlphaFoldDB" id="A0A9N9VBJ0"/>
<keyword evidence="2" id="KW-1185">Reference proteome</keyword>
<reference evidence="1" key="1">
    <citation type="submission" date="2021-10" db="EMBL/GenBank/DDBJ databases">
        <authorList>
            <person name="Piombo E."/>
        </authorList>
    </citation>
    <scope>NUCLEOTIDE SEQUENCE</scope>
</reference>
<organism evidence="1 2">
    <name type="scientific">Clonostachys rhizophaga</name>
    <dbReference type="NCBI Taxonomy" id="160324"/>
    <lineage>
        <taxon>Eukaryota</taxon>
        <taxon>Fungi</taxon>
        <taxon>Dikarya</taxon>
        <taxon>Ascomycota</taxon>
        <taxon>Pezizomycotina</taxon>
        <taxon>Sordariomycetes</taxon>
        <taxon>Hypocreomycetidae</taxon>
        <taxon>Hypocreales</taxon>
        <taxon>Bionectriaceae</taxon>
        <taxon>Clonostachys</taxon>
    </lineage>
</organism>
<evidence type="ECO:0000313" key="1">
    <source>
        <dbReference type="EMBL" id="CAH0021108.1"/>
    </source>
</evidence>
<proteinExistence type="predicted"/>
<dbReference type="EMBL" id="CABFNQ020000652">
    <property type="protein sequence ID" value="CAH0021108.1"/>
    <property type="molecule type" value="Genomic_DNA"/>
</dbReference>
<sequence length="69" mass="7851">MSVLRRRDRNEMLAFSATFEDGNLKMYGHSVGSARAGRQQFRMRLIASFAVDSDVETMRASKSLWGPRP</sequence>
<protein>
    <submittedName>
        <fullName evidence="1">Uncharacterized protein</fullName>
    </submittedName>
</protein>